<dbReference type="SUPFAM" id="SSF50447">
    <property type="entry name" value="Translation proteins"/>
    <property type="match status" value="1"/>
</dbReference>
<dbReference type="Pfam" id="PF09107">
    <property type="entry name" value="WHD_3rd_SelB"/>
    <property type="match status" value="1"/>
</dbReference>
<dbReference type="GO" id="GO:0005737">
    <property type="term" value="C:cytoplasm"/>
    <property type="evidence" value="ECO:0007669"/>
    <property type="project" value="UniProtKB-SubCell"/>
</dbReference>
<dbReference type="Pfam" id="PF00009">
    <property type="entry name" value="GTP_EFTU"/>
    <property type="match status" value="1"/>
</dbReference>
<dbReference type="FunFam" id="3.40.50.300:FF:001064">
    <property type="entry name" value="Selenocysteine-specific translation elongation factor"/>
    <property type="match status" value="1"/>
</dbReference>
<dbReference type="EMBL" id="AP010904">
    <property type="protein sequence ID" value="BAH76548.1"/>
    <property type="molecule type" value="Genomic_DNA"/>
</dbReference>
<evidence type="ECO:0000256" key="9">
    <source>
        <dbReference type="SAM" id="MobiDB-lite"/>
    </source>
</evidence>
<dbReference type="InterPro" id="IPR005225">
    <property type="entry name" value="Small_GTP-bd"/>
</dbReference>
<dbReference type="NCBIfam" id="TIGR00475">
    <property type="entry name" value="selB"/>
    <property type="match status" value="1"/>
</dbReference>
<dbReference type="NCBIfam" id="TIGR00231">
    <property type="entry name" value="small_GTP"/>
    <property type="match status" value="1"/>
</dbReference>
<keyword evidence="11" id="KW-0251">Elongation factor</keyword>
<dbReference type="InterPro" id="IPR000795">
    <property type="entry name" value="T_Tr_GTP-bd_dom"/>
</dbReference>
<evidence type="ECO:0000256" key="8">
    <source>
        <dbReference type="ARBA" id="ARBA00031615"/>
    </source>
</evidence>
<dbReference type="GO" id="GO:0003723">
    <property type="term" value="F:RNA binding"/>
    <property type="evidence" value="ECO:0007669"/>
    <property type="project" value="InterPro"/>
</dbReference>
<accession>C4XIH3</accession>
<dbReference type="Proteomes" id="UP000009071">
    <property type="component" value="Chromosome"/>
</dbReference>
<evidence type="ECO:0000256" key="6">
    <source>
        <dbReference type="ARBA" id="ARBA00023134"/>
    </source>
</evidence>
<dbReference type="PRINTS" id="PR00315">
    <property type="entry name" value="ELONGATNFCT"/>
</dbReference>
<dbReference type="CDD" id="cd04171">
    <property type="entry name" value="SelB"/>
    <property type="match status" value="1"/>
</dbReference>
<dbReference type="KEGG" id="dma:DMR_30570"/>
<evidence type="ECO:0000259" key="10">
    <source>
        <dbReference type="PROSITE" id="PS51722"/>
    </source>
</evidence>
<dbReference type="PROSITE" id="PS51722">
    <property type="entry name" value="G_TR_2"/>
    <property type="match status" value="1"/>
</dbReference>
<evidence type="ECO:0000256" key="2">
    <source>
        <dbReference type="ARBA" id="ARBA00015953"/>
    </source>
</evidence>
<comment type="subcellular location">
    <subcellularLocation>
        <location evidence="1">Cytoplasm</location>
    </subcellularLocation>
</comment>
<feature type="domain" description="Tr-type G" evidence="10">
    <location>
        <begin position="38"/>
        <end position="211"/>
    </location>
</feature>
<keyword evidence="5" id="KW-0648">Protein biosynthesis</keyword>
<dbReference type="SUPFAM" id="SSF52540">
    <property type="entry name" value="P-loop containing nucleoside triphosphate hydrolases"/>
    <property type="match status" value="1"/>
</dbReference>
<organism evidence="11 12">
    <name type="scientific">Solidesulfovibrio magneticus (strain ATCC 700980 / DSM 13731 / RS-1)</name>
    <name type="common">Desulfovibrio magneticus</name>
    <dbReference type="NCBI Taxonomy" id="573370"/>
    <lineage>
        <taxon>Bacteria</taxon>
        <taxon>Pseudomonadati</taxon>
        <taxon>Thermodesulfobacteriota</taxon>
        <taxon>Desulfovibrionia</taxon>
        <taxon>Desulfovibrionales</taxon>
        <taxon>Desulfovibrionaceae</taxon>
        <taxon>Solidesulfovibrio</taxon>
    </lineage>
</organism>
<dbReference type="Gene3D" id="2.40.30.10">
    <property type="entry name" value="Translation factors"/>
    <property type="match status" value="1"/>
</dbReference>
<dbReference type="eggNOG" id="COG3276">
    <property type="taxonomic scope" value="Bacteria"/>
</dbReference>
<dbReference type="CDD" id="cd15491">
    <property type="entry name" value="selB_III"/>
    <property type="match status" value="1"/>
</dbReference>
<keyword evidence="12" id="KW-1185">Reference proteome</keyword>
<dbReference type="GO" id="GO:0003924">
    <property type="term" value="F:GTPase activity"/>
    <property type="evidence" value="ECO:0007669"/>
    <property type="project" value="InterPro"/>
</dbReference>
<dbReference type="InterPro" id="IPR004161">
    <property type="entry name" value="EFTu-like_2"/>
</dbReference>
<dbReference type="Gene3D" id="1.10.10.2770">
    <property type="match status" value="1"/>
</dbReference>
<dbReference type="PANTHER" id="PTHR43721">
    <property type="entry name" value="ELONGATION FACTOR TU-RELATED"/>
    <property type="match status" value="1"/>
</dbReference>
<dbReference type="InterPro" id="IPR036390">
    <property type="entry name" value="WH_DNA-bd_sf"/>
</dbReference>
<dbReference type="InterPro" id="IPR050055">
    <property type="entry name" value="EF-Tu_GTPase"/>
</dbReference>
<gene>
    <name evidence="11" type="primary">selB</name>
    <name evidence="11" type="ordered locus">DMR_30570</name>
</gene>
<feature type="region of interest" description="Disordered" evidence="9">
    <location>
        <begin position="1"/>
        <end position="33"/>
    </location>
</feature>
<dbReference type="InterPro" id="IPR027417">
    <property type="entry name" value="P-loop_NTPase"/>
</dbReference>
<dbReference type="InterPro" id="IPR009001">
    <property type="entry name" value="Transl_elong_EF1A/Init_IF2_C"/>
</dbReference>
<evidence type="ECO:0000256" key="3">
    <source>
        <dbReference type="ARBA" id="ARBA00022490"/>
    </source>
</evidence>
<sequence length="677" mass="73120">MLGVRGPKAPGGEVQERQRLSWPPEASSSSSYAHKDAHMPVIMGTAGHIDHGKTTLVKALTGIDCDRLAEEKKRGITIELGFAFMDLPGGARLGVVDVPGHERFVKNMVAGAAGIDFVTLVIAADEGVMPQTREHLDICTLLGVSTGLVALTKCDMVDPDWLAMVTDDVRAELAGTFLADAPIFPVSSHTGQGLPELRQALSDLVAAFAPKRRSDLARLPIDRVFTLRGHGTVVTGTLIAGSFKIGDDVRLFPTDKRSKVRGLQSHGESVEVSPAGRRTAVNLAGLEVEDIERGEVLALPGTLFPDTIWEAEVHCLASSPRGLKHRTEVHLHHGTREILARIHLLDRDKLEPGQTAVCQLRLPEPLAGVHGDRVVIRSGAPLRTVAGGRVVTPMAYRIKRNTEATTALLAELAAASGAGLVALQLRRAGPDGLGFARLMTLSDLESKALEKALGALCDKGGAALVDREGKEGRHYVHGDTVAELAATLTDFVAAFHKREPLKLGVSRSELASTWGKKLTPKLFHFMVERLLRAGKLANEGDVIRLPGHKVSLASDQAKLRGILLDAYVKGGLTPPNVKDILEPLDLTFKEAQPVYKVLQDEGRIVKAQEGMYFCAEAIKALIEKVQAYYAAGAVDMGPAEFRELTGLSRKFLIALLEYLDKEKVTVRVGDKRQLRKR</sequence>
<dbReference type="CDD" id="cd03696">
    <property type="entry name" value="SelB_II"/>
    <property type="match status" value="1"/>
</dbReference>
<dbReference type="InterPro" id="IPR015191">
    <property type="entry name" value="SelB_WHD4"/>
</dbReference>
<dbReference type="SUPFAM" id="SSF50465">
    <property type="entry name" value="EF-Tu/eEF-1alpha/eIF2-gamma C-terminal domain"/>
    <property type="match status" value="1"/>
</dbReference>
<dbReference type="Gene3D" id="1.10.10.10">
    <property type="entry name" value="Winged helix-like DNA-binding domain superfamily/Winged helix DNA-binding domain"/>
    <property type="match status" value="1"/>
</dbReference>
<evidence type="ECO:0000256" key="1">
    <source>
        <dbReference type="ARBA" id="ARBA00004496"/>
    </source>
</evidence>
<proteinExistence type="predicted"/>
<evidence type="ECO:0000256" key="7">
    <source>
        <dbReference type="ARBA" id="ARBA00025526"/>
    </source>
</evidence>
<dbReference type="Pfam" id="PF25461">
    <property type="entry name" value="Beta-barrel_SelB"/>
    <property type="match status" value="1"/>
</dbReference>
<dbReference type="GO" id="GO:0005525">
    <property type="term" value="F:GTP binding"/>
    <property type="evidence" value="ECO:0007669"/>
    <property type="project" value="UniProtKB-KW"/>
</dbReference>
<dbReference type="Pfam" id="PF09106">
    <property type="entry name" value="WHD_2nd_SelB"/>
    <property type="match status" value="1"/>
</dbReference>
<dbReference type="InterPro" id="IPR004535">
    <property type="entry name" value="Transl_elong_SelB"/>
</dbReference>
<comment type="function">
    <text evidence="7">Translation factor necessary for the incorporation of selenocysteine into proteins. It probably replaces EF-Tu for the insertion of selenocysteine directed by the UGA codon. SelB binds GTP and GDP.</text>
</comment>
<evidence type="ECO:0000256" key="5">
    <source>
        <dbReference type="ARBA" id="ARBA00022917"/>
    </source>
</evidence>
<dbReference type="InterPro" id="IPR036388">
    <property type="entry name" value="WH-like_DNA-bd_sf"/>
</dbReference>
<dbReference type="GO" id="GO:0003746">
    <property type="term" value="F:translation elongation factor activity"/>
    <property type="evidence" value="ECO:0007669"/>
    <property type="project" value="UniProtKB-KW"/>
</dbReference>
<dbReference type="InterPro" id="IPR057335">
    <property type="entry name" value="Beta-barrel_SelB"/>
</dbReference>
<dbReference type="SUPFAM" id="SSF46785">
    <property type="entry name" value="Winged helix' DNA-binding domain"/>
    <property type="match status" value="3"/>
</dbReference>
<keyword evidence="6" id="KW-0342">GTP-binding</keyword>
<dbReference type="InterPro" id="IPR009000">
    <property type="entry name" value="Transl_B-barrel_sf"/>
</dbReference>
<evidence type="ECO:0000313" key="12">
    <source>
        <dbReference type="Proteomes" id="UP000009071"/>
    </source>
</evidence>
<keyword evidence="3" id="KW-0963">Cytoplasm</keyword>
<reference evidence="11 12" key="1">
    <citation type="journal article" date="2009" name="Genome Res.">
        <title>Whole genome sequence of Desulfovibrio magneticus strain RS-1 revealed common gene clusters in magnetotactic bacteria.</title>
        <authorList>
            <person name="Nakazawa H."/>
            <person name="Arakaki A."/>
            <person name="Narita-Yamada S."/>
            <person name="Yashiro I."/>
            <person name="Jinno K."/>
            <person name="Aoki N."/>
            <person name="Tsuruyama A."/>
            <person name="Okamura Y."/>
            <person name="Tanikawa S."/>
            <person name="Fujita N."/>
            <person name="Takeyama H."/>
            <person name="Matsunaga T."/>
        </authorList>
    </citation>
    <scope>NUCLEOTIDE SEQUENCE [LARGE SCALE GENOMIC DNA]</scope>
    <source>
        <strain evidence="12">ATCC 700980 / DSM 13731 / RS-1</strain>
    </source>
</reference>
<keyword evidence="4" id="KW-0547">Nucleotide-binding</keyword>
<name>C4XIH3_SOLM1</name>
<dbReference type="STRING" id="573370.DMR_30570"/>
<dbReference type="PANTHER" id="PTHR43721:SF22">
    <property type="entry name" value="ELONGATION FACTOR TU, MITOCHONDRIAL"/>
    <property type="match status" value="1"/>
</dbReference>
<dbReference type="HOGENOM" id="CLU_023030_3_0_7"/>
<evidence type="ECO:0000256" key="4">
    <source>
        <dbReference type="ARBA" id="ARBA00022741"/>
    </source>
</evidence>
<dbReference type="AlphaFoldDB" id="C4XIH3"/>
<dbReference type="Pfam" id="PF03144">
    <property type="entry name" value="GTP_EFTU_D2"/>
    <property type="match status" value="1"/>
</dbReference>
<dbReference type="InterPro" id="IPR015190">
    <property type="entry name" value="Elong_fac_SelB-wing-hlx_typ-2"/>
</dbReference>
<dbReference type="GO" id="GO:0001514">
    <property type="term" value="P:selenocysteine incorporation"/>
    <property type="evidence" value="ECO:0007669"/>
    <property type="project" value="InterPro"/>
</dbReference>
<protein>
    <recommendedName>
        <fullName evidence="2">Selenocysteine-specific elongation factor</fullName>
    </recommendedName>
    <alternativeName>
        <fullName evidence="8">SelB translation factor</fullName>
    </alternativeName>
</protein>
<evidence type="ECO:0000313" key="11">
    <source>
        <dbReference type="EMBL" id="BAH76548.1"/>
    </source>
</evidence>
<dbReference type="Gene3D" id="3.40.50.300">
    <property type="entry name" value="P-loop containing nucleotide triphosphate hydrolases"/>
    <property type="match status" value="1"/>
</dbReference>